<protein>
    <recommendedName>
        <fullName evidence="4">Sporulation protein</fullName>
    </recommendedName>
</protein>
<feature type="region of interest" description="Disordered" evidence="1">
    <location>
        <begin position="191"/>
        <end position="224"/>
    </location>
</feature>
<accession>A0A2K8NBV9</accession>
<feature type="region of interest" description="Disordered" evidence="1">
    <location>
        <begin position="31"/>
        <end position="70"/>
    </location>
</feature>
<gene>
    <name evidence="2" type="ORF">CVV65_16130</name>
</gene>
<evidence type="ECO:0000313" key="3">
    <source>
        <dbReference type="Proteomes" id="UP000231932"/>
    </source>
</evidence>
<dbReference type="Proteomes" id="UP000231932">
    <property type="component" value="Chromosome"/>
</dbReference>
<keyword evidence="3" id="KW-1185">Reference proteome</keyword>
<proteinExistence type="predicted"/>
<feature type="compositionally biased region" description="Pro residues" evidence="1">
    <location>
        <begin position="214"/>
        <end position="224"/>
    </location>
</feature>
<dbReference type="RefSeq" id="WP_100669010.1">
    <property type="nucleotide sequence ID" value="NZ_CP024955.1"/>
</dbReference>
<evidence type="ECO:0000256" key="1">
    <source>
        <dbReference type="SAM" id="MobiDB-lite"/>
    </source>
</evidence>
<dbReference type="PROSITE" id="PS51257">
    <property type="entry name" value="PROKAR_LIPOPROTEIN"/>
    <property type="match status" value="1"/>
</dbReference>
<sequence>MRQRRRNWRSGAAAAVGAVLVIAGCGIGQPGAGAQPPAAPKMDRSRIDVDGDGDRNRWAHGQDVLNPPVSLGTLPSPRSGAGVAGGEAALADRLADVASSVPGVQSAAAVVRNHRAFIGIRVSMPIRDAERTEQVKTEIRQRLLITAPVINEAHITEDRTLLRQIEDVADAVRAGRPVSDFQSRIDQWQRQIPAVKPKLEPPAPSPARNSVNTPPTPAPPFRGP</sequence>
<dbReference type="KEGG" id="kyr:CVV65_16130"/>
<name>A0A2K8NBV9_9BACL</name>
<dbReference type="OrthoDB" id="2380947at2"/>
<evidence type="ECO:0008006" key="4">
    <source>
        <dbReference type="Google" id="ProtNLM"/>
    </source>
</evidence>
<evidence type="ECO:0000313" key="2">
    <source>
        <dbReference type="EMBL" id="ATY86267.1"/>
    </source>
</evidence>
<feature type="compositionally biased region" description="Basic and acidic residues" evidence="1">
    <location>
        <begin position="41"/>
        <end position="57"/>
    </location>
</feature>
<dbReference type="Pfam" id="PF09580">
    <property type="entry name" value="Spore_YhcN_YlaJ"/>
    <property type="match status" value="1"/>
</dbReference>
<dbReference type="EMBL" id="CP024955">
    <property type="protein sequence ID" value="ATY86267.1"/>
    <property type="molecule type" value="Genomic_DNA"/>
</dbReference>
<reference evidence="3" key="1">
    <citation type="submission" date="2017-11" db="EMBL/GenBank/DDBJ databases">
        <title>Complete Genome Sequence of Kyrpidia sp. Strain EA-1, a thermophilic, hydrogen-oxidizing Bacterium, isolated from the Azores.</title>
        <authorList>
            <person name="Reiner J.E."/>
            <person name="Lapp C.J."/>
            <person name="Bunk B."/>
            <person name="Gescher J."/>
        </authorList>
    </citation>
    <scope>NUCLEOTIDE SEQUENCE [LARGE SCALE GENOMIC DNA]</scope>
    <source>
        <strain evidence="3">EA-1</strain>
    </source>
</reference>
<dbReference type="AlphaFoldDB" id="A0A2K8NBV9"/>
<dbReference type="InterPro" id="IPR019076">
    <property type="entry name" value="Spore_lipoprot_YhcN/YlaJ-like"/>
</dbReference>
<organism evidence="2 3">
    <name type="scientific">Kyrpidia spormannii</name>
    <dbReference type="NCBI Taxonomy" id="2055160"/>
    <lineage>
        <taxon>Bacteria</taxon>
        <taxon>Bacillati</taxon>
        <taxon>Bacillota</taxon>
        <taxon>Bacilli</taxon>
        <taxon>Bacillales</taxon>
        <taxon>Alicyclobacillaceae</taxon>
        <taxon>Kyrpidia</taxon>
    </lineage>
</organism>